<dbReference type="EnsemblMetazoa" id="SMAR015018-RA">
    <property type="protein sequence ID" value="SMAR015018-PA"/>
    <property type="gene ID" value="SMAR015018"/>
</dbReference>
<feature type="region of interest" description="Disordered" evidence="1">
    <location>
        <begin position="371"/>
        <end position="402"/>
    </location>
</feature>
<dbReference type="HOGENOM" id="CLU_664519_0_0_1"/>
<accession>T1JMD8</accession>
<evidence type="ECO:0000256" key="1">
    <source>
        <dbReference type="SAM" id="MobiDB-lite"/>
    </source>
</evidence>
<sequence length="414" mass="46462">MKERRKNIKKFTFATDDQQMNESTAISHQVSTISGDEGFEEPPADRIDESTRSTTDRTTQSSTRTESSESSVVKTSKAFRSVAIKKRTKEKQFQEAVIIPRRRKSRQLPSRTSSRGSNDVILAVELTADFHKPGSRGSRNNTGNTRERVLADQDVIEAKSPESIELISSTMIGVNANRDRLFGGEPELKVRKTVRRKRRPKADDNSSQNVYWWVGTSEDEEPPPVNKISGKQSNDQQISFENAAAFTRKSLLMNKRRLGYKLRDDDTSVKLFGAPEVKQQLTKIRPGDASYNRLFGSETEALPLTPRTNDTNCRVKTDVTRDRLFGENTCVNARPLSKNFPDKLAHENIFAPMESLTRGMQRTSKAGTVRNPIVGEAGQPSRTKRDSGITSSNPITGEGYRPVKRDIHAVTCRI</sequence>
<keyword evidence="3" id="KW-1185">Reference proteome</keyword>
<reference evidence="2" key="2">
    <citation type="submission" date="2015-02" db="UniProtKB">
        <authorList>
            <consortium name="EnsemblMetazoa"/>
        </authorList>
    </citation>
    <scope>IDENTIFICATION</scope>
</reference>
<evidence type="ECO:0000313" key="3">
    <source>
        <dbReference type="Proteomes" id="UP000014500"/>
    </source>
</evidence>
<proteinExistence type="predicted"/>
<feature type="region of interest" description="Disordered" evidence="1">
    <location>
        <begin position="1"/>
        <end position="77"/>
    </location>
</feature>
<feature type="compositionally biased region" description="Low complexity" evidence="1">
    <location>
        <begin position="56"/>
        <end position="76"/>
    </location>
</feature>
<dbReference type="AlphaFoldDB" id="T1JMD8"/>
<name>T1JMD8_STRMM</name>
<feature type="compositionally biased region" description="Basic and acidic residues" evidence="1">
    <location>
        <begin position="43"/>
        <end position="55"/>
    </location>
</feature>
<reference evidence="3" key="1">
    <citation type="submission" date="2011-05" db="EMBL/GenBank/DDBJ databases">
        <authorList>
            <person name="Richards S.R."/>
            <person name="Qu J."/>
            <person name="Jiang H."/>
            <person name="Jhangiani S.N."/>
            <person name="Agravi P."/>
            <person name="Goodspeed R."/>
            <person name="Gross S."/>
            <person name="Mandapat C."/>
            <person name="Jackson L."/>
            <person name="Mathew T."/>
            <person name="Pu L."/>
            <person name="Thornton R."/>
            <person name="Saada N."/>
            <person name="Wilczek-Boney K.B."/>
            <person name="Lee S."/>
            <person name="Kovar C."/>
            <person name="Wu Y."/>
            <person name="Scherer S.E."/>
            <person name="Worley K.C."/>
            <person name="Muzny D.M."/>
            <person name="Gibbs R."/>
        </authorList>
    </citation>
    <scope>NUCLEOTIDE SEQUENCE</scope>
    <source>
        <strain evidence="3">Brora</strain>
    </source>
</reference>
<dbReference type="EMBL" id="JH430667">
    <property type="status" value="NOT_ANNOTATED_CDS"/>
    <property type="molecule type" value="Genomic_DNA"/>
</dbReference>
<evidence type="ECO:0000313" key="2">
    <source>
        <dbReference type="EnsemblMetazoa" id="SMAR015018-PA"/>
    </source>
</evidence>
<feature type="compositionally biased region" description="Polar residues" evidence="1">
    <location>
        <begin position="15"/>
        <end position="34"/>
    </location>
</feature>
<dbReference type="Proteomes" id="UP000014500">
    <property type="component" value="Unassembled WGS sequence"/>
</dbReference>
<protein>
    <submittedName>
        <fullName evidence="2">Uncharacterized protein</fullName>
    </submittedName>
</protein>
<organism evidence="2 3">
    <name type="scientific">Strigamia maritima</name>
    <name type="common">European centipede</name>
    <name type="synonym">Geophilus maritimus</name>
    <dbReference type="NCBI Taxonomy" id="126957"/>
    <lineage>
        <taxon>Eukaryota</taxon>
        <taxon>Metazoa</taxon>
        <taxon>Ecdysozoa</taxon>
        <taxon>Arthropoda</taxon>
        <taxon>Myriapoda</taxon>
        <taxon>Chilopoda</taxon>
        <taxon>Pleurostigmophora</taxon>
        <taxon>Geophilomorpha</taxon>
        <taxon>Linotaeniidae</taxon>
        <taxon>Strigamia</taxon>
    </lineage>
</organism>